<dbReference type="Gene3D" id="1.10.340.30">
    <property type="entry name" value="Hypothetical protein, domain 2"/>
    <property type="match status" value="1"/>
</dbReference>
<dbReference type="GO" id="GO:0006285">
    <property type="term" value="P:base-excision repair, AP site formation"/>
    <property type="evidence" value="ECO:0007669"/>
    <property type="project" value="TreeGrafter"/>
</dbReference>
<dbReference type="InterPro" id="IPR003265">
    <property type="entry name" value="HhH-GPD_domain"/>
</dbReference>
<dbReference type="SUPFAM" id="SSF48150">
    <property type="entry name" value="DNA-glycosylase"/>
    <property type="match status" value="1"/>
</dbReference>
<evidence type="ECO:0000313" key="4">
    <source>
        <dbReference type="EMBL" id="CAE7642726.1"/>
    </source>
</evidence>
<keyword evidence="1" id="KW-0227">DNA damage</keyword>
<dbReference type="GO" id="GO:0043916">
    <property type="term" value="F:DNA-7-methylguanine glycosylase activity"/>
    <property type="evidence" value="ECO:0007669"/>
    <property type="project" value="TreeGrafter"/>
</dbReference>
<dbReference type="Proteomes" id="UP000649617">
    <property type="component" value="Unassembled WGS sequence"/>
</dbReference>
<evidence type="ECO:0000256" key="2">
    <source>
        <dbReference type="ARBA" id="ARBA00023204"/>
    </source>
</evidence>
<dbReference type="Gene3D" id="1.10.1670.40">
    <property type="match status" value="1"/>
</dbReference>
<sequence length="399" mass="42395">MIAGQQVSVQSARAIVGRLEERVAPLTAAGFLRLDEDDLKAIGFSRPKMRYGRLLAEEIVSGRLDIDGLAGMEDAAAIAALTRVKGIGPWTAEIYLLFALGRPDVWPVDDLALCVAVQHLKALEARPDRKAMLTLGEPWRPFRSAAARFLWHLYRHPGVALGRGDPEPVDIQSIDGPRHGPAEGVPVSRLVVFLHGLGADGNDLISLAPLLSPLLPGTAFVSPHAPFPCDMAPMGRQWFSLQDFSPAAMHAGAVAAAPILNAFLDAELARHGLQDRQLALIGFSQGTMMALHVALRRARPCALVVGFSGALVRPELLAEEVVSRPPVILAHGDADPVVPFAAMAGAESALKVNAVPVHTLARPGLGHGIDQEGLEFAAAALRQYLMAEEPPEARGGSNA</sequence>
<dbReference type="Pfam" id="PF02230">
    <property type="entry name" value="Abhydrolase_2"/>
    <property type="match status" value="1"/>
</dbReference>
<dbReference type="EMBL" id="CAJNIZ010042897">
    <property type="protein sequence ID" value="CAE7642726.1"/>
    <property type="molecule type" value="Genomic_DNA"/>
</dbReference>
<feature type="domain" description="HhH-GPD" evidence="3">
    <location>
        <begin position="3"/>
        <end position="155"/>
    </location>
</feature>
<dbReference type="GO" id="GO:0005737">
    <property type="term" value="C:cytoplasm"/>
    <property type="evidence" value="ECO:0007669"/>
    <property type="project" value="TreeGrafter"/>
</dbReference>
<proteinExistence type="predicted"/>
<dbReference type="PANTHER" id="PTHR43003:SF5">
    <property type="entry name" value="DNA-3-METHYLADENINE GLYCOSYLASE"/>
    <property type="match status" value="1"/>
</dbReference>
<comment type="caution">
    <text evidence="4">The sequence shown here is derived from an EMBL/GenBank/DDBJ whole genome shotgun (WGS) entry which is preliminary data.</text>
</comment>
<evidence type="ECO:0000259" key="3">
    <source>
        <dbReference type="SMART" id="SM00478"/>
    </source>
</evidence>
<protein>
    <recommendedName>
        <fullName evidence="3">HhH-GPD domain-containing protein</fullName>
    </recommendedName>
</protein>
<accession>A0A812VIC7</accession>
<dbReference type="SMART" id="SM00478">
    <property type="entry name" value="ENDO3c"/>
    <property type="match status" value="1"/>
</dbReference>
<dbReference type="Pfam" id="PF00730">
    <property type="entry name" value="HhH-GPD"/>
    <property type="match status" value="1"/>
</dbReference>
<dbReference type="GO" id="GO:0032993">
    <property type="term" value="C:protein-DNA complex"/>
    <property type="evidence" value="ECO:0007669"/>
    <property type="project" value="TreeGrafter"/>
</dbReference>
<name>A0A812VIC7_SYMPI</name>
<evidence type="ECO:0000256" key="1">
    <source>
        <dbReference type="ARBA" id="ARBA00022763"/>
    </source>
</evidence>
<dbReference type="InterPro" id="IPR011257">
    <property type="entry name" value="DNA_glycosylase"/>
</dbReference>
<dbReference type="InterPro" id="IPR003140">
    <property type="entry name" value="PLipase/COase/thioEstase"/>
</dbReference>
<dbReference type="GO" id="GO:0006307">
    <property type="term" value="P:DNA alkylation repair"/>
    <property type="evidence" value="ECO:0007669"/>
    <property type="project" value="TreeGrafter"/>
</dbReference>
<keyword evidence="5" id="KW-1185">Reference proteome</keyword>
<dbReference type="InterPro" id="IPR029058">
    <property type="entry name" value="AB_hydrolase_fold"/>
</dbReference>
<dbReference type="SUPFAM" id="SSF53474">
    <property type="entry name" value="alpha/beta-Hydrolases"/>
    <property type="match status" value="1"/>
</dbReference>
<reference evidence="4" key="1">
    <citation type="submission" date="2021-02" db="EMBL/GenBank/DDBJ databases">
        <authorList>
            <person name="Dougan E. K."/>
            <person name="Rhodes N."/>
            <person name="Thang M."/>
            <person name="Chan C."/>
        </authorList>
    </citation>
    <scope>NUCLEOTIDE SEQUENCE</scope>
</reference>
<dbReference type="GO" id="GO:0032131">
    <property type="term" value="F:alkylated DNA binding"/>
    <property type="evidence" value="ECO:0007669"/>
    <property type="project" value="TreeGrafter"/>
</dbReference>
<dbReference type="GO" id="GO:0008725">
    <property type="term" value="F:DNA-3-methyladenine glycosylase activity"/>
    <property type="evidence" value="ECO:0007669"/>
    <property type="project" value="TreeGrafter"/>
</dbReference>
<dbReference type="AlphaFoldDB" id="A0A812VIC7"/>
<dbReference type="PANTHER" id="PTHR43003">
    <property type="entry name" value="DNA-3-METHYLADENINE GLYCOSYLASE"/>
    <property type="match status" value="1"/>
</dbReference>
<organism evidence="4 5">
    <name type="scientific">Symbiodinium pilosum</name>
    <name type="common">Dinoflagellate</name>
    <dbReference type="NCBI Taxonomy" id="2952"/>
    <lineage>
        <taxon>Eukaryota</taxon>
        <taxon>Sar</taxon>
        <taxon>Alveolata</taxon>
        <taxon>Dinophyceae</taxon>
        <taxon>Suessiales</taxon>
        <taxon>Symbiodiniaceae</taxon>
        <taxon>Symbiodinium</taxon>
    </lineage>
</organism>
<keyword evidence="2" id="KW-0234">DNA repair</keyword>
<dbReference type="CDD" id="cd00056">
    <property type="entry name" value="ENDO3c"/>
    <property type="match status" value="1"/>
</dbReference>
<gene>
    <name evidence="4" type="ORF">SPIL2461_LOCUS17038</name>
</gene>
<dbReference type="Gene3D" id="3.40.50.1820">
    <property type="entry name" value="alpha/beta hydrolase"/>
    <property type="match status" value="1"/>
</dbReference>
<evidence type="ECO:0000313" key="5">
    <source>
        <dbReference type="Proteomes" id="UP000649617"/>
    </source>
</evidence>
<dbReference type="InterPro" id="IPR051912">
    <property type="entry name" value="Alkylbase_DNA_Glycosylase/TA"/>
</dbReference>
<dbReference type="OrthoDB" id="415889at2759"/>